<dbReference type="AlphaFoldDB" id="A0A0D0CP50"/>
<organism evidence="2 3">
    <name type="scientific">Paxillus rubicundulus Ve08.2h10</name>
    <dbReference type="NCBI Taxonomy" id="930991"/>
    <lineage>
        <taxon>Eukaryota</taxon>
        <taxon>Fungi</taxon>
        <taxon>Dikarya</taxon>
        <taxon>Basidiomycota</taxon>
        <taxon>Agaricomycotina</taxon>
        <taxon>Agaricomycetes</taxon>
        <taxon>Agaricomycetidae</taxon>
        <taxon>Boletales</taxon>
        <taxon>Paxilineae</taxon>
        <taxon>Paxillaceae</taxon>
        <taxon>Paxillus</taxon>
    </lineage>
</organism>
<feature type="region of interest" description="Disordered" evidence="1">
    <location>
        <begin position="1"/>
        <end position="20"/>
    </location>
</feature>
<dbReference type="Proteomes" id="UP000054538">
    <property type="component" value="Unassembled WGS sequence"/>
</dbReference>
<dbReference type="HOGENOM" id="CLU_2237417_0_0_1"/>
<reference evidence="3" key="2">
    <citation type="submission" date="2015-01" db="EMBL/GenBank/DDBJ databases">
        <title>Evolutionary Origins and Diversification of the Mycorrhizal Mutualists.</title>
        <authorList>
            <consortium name="DOE Joint Genome Institute"/>
            <consortium name="Mycorrhizal Genomics Consortium"/>
            <person name="Kohler A."/>
            <person name="Kuo A."/>
            <person name="Nagy L.G."/>
            <person name="Floudas D."/>
            <person name="Copeland A."/>
            <person name="Barry K.W."/>
            <person name="Cichocki N."/>
            <person name="Veneault-Fourrey C."/>
            <person name="LaButti K."/>
            <person name="Lindquist E.A."/>
            <person name="Lipzen A."/>
            <person name="Lundell T."/>
            <person name="Morin E."/>
            <person name="Murat C."/>
            <person name="Riley R."/>
            <person name="Ohm R."/>
            <person name="Sun H."/>
            <person name="Tunlid A."/>
            <person name="Henrissat B."/>
            <person name="Grigoriev I.V."/>
            <person name="Hibbett D.S."/>
            <person name="Martin F."/>
        </authorList>
    </citation>
    <scope>NUCLEOTIDE SEQUENCE [LARGE SCALE GENOMIC DNA]</scope>
    <source>
        <strain evidence="3">Ve08.2h10</strain>
    </source>
</reference>
<protein>
    <submittedName>
        <fullName evidence="2">Uncharacterized protein</fullName>
    </submittedName>
</protein>
<reference evidence="2 3" key="1">
    <citation type="submission" date="2014-04" db="EMBL/GenBank/DDBJ databases">
        <authorList>
            <consortium name="DOE Joint Genome Institute"/>
            <person name="Kuo A."/>
            <person name="Kohler A."/>
            <person name="Jargeat P."/>
            <person name="Nagy L.G."/>
            <person name="Floudas D."/>
            <person name="Copeland A."/>
            <person name="Barry K.W."/>
            <person name="Cichocki N."/>
            <person name="Veneault-Fourrey C."/>
            <person name="LaButti K."/>
            <person name="Lindquist E.A."/>
            <person name="Lipzen A."/>
            <person name="Lundell T."/>
            <person name="Morin E."/>
            <person name="Murat C."/>
            <person name="Sun H."/>
            <person name="Tunlid A."/>
            <person name="Henrissat B."/>
            <person name="Grigoriev I.V."/>
            <person name="Hibbett D.S."/>
            <person name="Martin F."/>
            <person name="Nordberg H.P."/>
            <person name="Cantor M.N."/>
            <person name="Hua S.X."/>
        </authorList>
    </citation>
    <scope>NUCLEOTIDE SEQUENCE [LARGE SCALE GENOMIC DNA]</scope>
    <source>
        <strain evidence="2 3">Ve08.2h10</strain>
    </source>
</reference>
<gene>
    <name evidence="2" type="ORF">PAXRUDRAFT_180401</name>
</gene>
<dbReference type="InParanoid" id="A0A0D0CP50"/>
<proteinExistence type="predicted"/>
<accession>A0A0D0CP50</accession>
<evidence type="ECO:0000256" key="1">
    <source>
        <dbReference type="SAM" id="MobiDB-lite"/>
    </source>
</evidence>
<evidence type="ECO:0000313" key="2">
    <source>
        <dbReference type="EMBL" id="KIK72586.1"/>
    </source>
</evidence>
<keyword evidence="3" id="KW-1185">Reference proteome</keyword>
<name>A0A0D0CP50_9AGAM</name>
<evidence type="ECO:0000313" key="3">
    <source>
        <dbReference type="Proteomes" id="UP000054538"/>
    </source>
</evidence>
<sequence>MSLTHSASTKPRPGRCRLSAPSSSCIFAFLIRDVEISSRCILASGQRGREEAADGNEAQQGLLDTDLIARWSDVRTQGEDNCILWLFDAFLSRGVRLLPAAPYMQPLLTHSMTDHC</sequence>
<dbReference type="OrthoDB" id="10493365at2759"/>
<dbReference type="EMBL" id="KN830665">
    <property type="protein sequence ID" value="KIK72586.1"/>
    <property type="molecule type" value="Genomic_DNA"/>
</dbReference>